<dbReference type="AlphaFoldDB" id="A0A3P1CYE9"/>
<comment type="caution">
    <text evidence="3">The sequence shown here is derived from an EMBL/GenBank/DDBJ whole genome shotgun (WGS) entry which is preliminary data.</text>
</comment>
<dbReference type="InterPro" id="IPR011032">
    <property type="entry name" value="GroES-like_sf"/>
</dbReference>
<dbReference type="Pfam" id="PF08240">
    <property type="entry name" value="ADH_N"/>
    <property type="match status" value="1"/>
</dbReference>
<keyword evidence="4" id="KW-1185">Reference proteome</keyword>
<dbReference type="PANTHER" id="PTHR44013">
    <property type="entry name" value="ZINC-TYPE ALCOHOL DEHYDROGENASE-LIKE PROTEIN C16A3.02C"/>
    <property type="match status" value="1"/>
</dbReference>
<dbReference type="InterPro" id="IPR013154">
    <property type="entry name" value="ADH-like_N"/>
</dbReference>
<name>A0A3P1CYE9_9BACT</name>
<dbReference type="SUPFAM" id="SSF50129">
    <property type="entry name" value="GroES-like"/>
    <property type="match status" value="1"/>
</dbReference>
<evidence type="ECO:0000313" key="4">
    <source>
        <dbReference type="Proteomes" id="UP000274271"/>
    </source>
</evidence>
<evidence type="ECO:0000256" key="1">
    <source>
        <dbReference type="SAM" id="MobiDB-lite"/>
    </source>
</evidence>
<gene>
    <name evidence="3" type="ORF">EHT87_06960</name>
</gene>
<dbReference type="InterPro" id="IPR020843">
    <property type="entry name" value="ER"/>
</dbReference>
<dbReference type="CDD" id="cd08267">
    <property type="entry name" value="MDR1"/>
    <property type="match status" value="1"/>
</dbReference>
<reference evidence="3 4" key="1">
    <citation type="submission" date="2018-11" db="EMBL/GenBank/DDBJ databases">
        <authorList>
            <person name="Zhou Z."/>
            <person name="Wang G."/>
        </authorList>
    </citation>
    <scope>NUCLEOTIDE SEQUENCE [LARGE SCALE GENOMIC DNA]</scope>
    <source>
        <strain evidence="3 4">KCTC42998</strain>
    </source>
</reference>
<dbReference type="Gene3D" id="3.40.50.720">
    <property type="entry name" value="NAD(P)-binding Rossmann-like Domain"/>
    <property type="match status" value="1"/>
</dbReference>
<dbReference type="Proteomes" id="UP000274271">
    <property type="component" value="Unassembled WGS sequence"/>
</dbReference>
<evidence type="ECO:0000313" key="3">
    <source>
        <dbReference type="EMBL" id="RRB18006.1"/>
    </source>
</evidence>
<dbReference type="OrthoDB" id="648910at2"/>
<feature type="region of interest" description="Disordered" evidence="1">
    <location>
        <begin position="1"/>
        <end position="22"/>
    </location>
</feature>
<dbReference type="PANTHER" id="PTHR44013:SF1">
    <property type="entry name" value="ZINC-TYPE ALCOHOL DEHYDROGENASE-LIKE PROTEIN C16A3.02C"/>
    <property type="match status" value="1"/>
</dbReference>
<dbReference type="InterPro" id="IPR052733">
    <property type="entry name" value="Chloroplast_QOR"/>
</dbReference>
<protein>
    <submittedName>
        <fullName evidence="3">NAD(P)-dependent alcohol dehydrogenase</fullName>
    </submittedName>
</protein>
<dbReference type="SMART" id="SM00829">
    <property type="entry name" value="PKS_ER"/>
    <property type="match status" value="1"/>
</dbReference>
<accession>A0A3P1CYE9</accession>
<dbReference type="EMBL" id="RQJP01000001">
    <property type="protein sequence ID" value="RRB18006.1"/>
    <property type="molecule type" value="Genomic_DNA"/>
</dbReference>
<organism evidence="3 4">
    <name type="scientific">Larkinella knui</name>
    <dbReference type="NCBI Taxonomy" id="2025310"/>
    <lineage>
        <taxon>Bacteria</taxon>
        <taxon>Pseudomonadati</taxon>
        <taxon>Bacteroidota</taxon>
        <taxon>Cytophagia</taxon>
        <taxon>Cytophagales</taxon>
        <taxon>Spirosomataceae</taxon>
        <taxon>Larkinella</taxon>
    </lineage>
</organism>
<sequence length="365" mass="39275">MWQKNVLRHKTSRSSDTPGPKINKPLVPLDGLLVNHQSDATTMKAAIINQYGDSHELLVQEVPNPLIDRQDDPHQVLIRVHAAGINPVDTKLRQGGLKVVQPGDFPKILGLECAGIIEQVGLMVTDLKPGDRVVASLGMTGGGYAEYAVAKDTNVAKLPDEVDFVQAAAMPVAAGTALQALRDKGHLRPGDRVLINGATGGVGTFAIQIAKLLGGLVTAVCSTNGVALARQLGADQVIDYNVADFTKSIEKYDLVFDAVAKSSFDECRAILTESGSYVTTVPSPKQVLEQVVTTFTQQKAESLLFRFTREDMNWLLKQAAEGQLRAVVERTYRLNELALAHAESEAGHVKGKLVVIVTENEPAKS</sequence>
<evidence type="ECO:0000259" key="2">
    <source>
        <dbReference type="SMART" id="SM00829"/>
    </source>
</evidence>
<dbReference type="SUPFAM" id="SSF51735">
    <property type="entry name" value="NAD(P)-binding Rossmann-fold domains"/>
    <property type="match status" value="1"/>
</dbReference>
<feature type="domain" description="Enoyl reductase (ER)" evidence="2">
    <location>
        <begin position="52"/>
        <end position="355"/>
    </location>
</feature>
<dbReference type="Gene3D" id="3.90.180.10">
    <property type="entry name" value="Medium-chain alcohol dehydrogenases, catalytic domain"/>
    <property type="match status" value="1"/>
</dbReference>
<dbReference type="GO" id="GO:0016491">
    <property type="term" value="F:oxidoreductase activity"/>
    <property type="evidence" value="ECO:0007669"/>
    <property type="project" value="InterPro"/>
</dbReference>
<dbReference type="Pfam" id="PF13602">
    <property type="entry name" value="ADH_zinc_N_2"/>
    <property type="match status" value="1"/>
</dbReference>
<dbReference type="InterPro" id="IPR036291">
    <property type="entry name" value="NAD(P)-bd_dom_sf"/>
</dbReference>
<feature type="compositionally biased region" description="Basic residues" evidence="1">
    <location>
        <begin position="1"/>
        <end position="12"/>
    </location>
</feature>
<proteinExistence type="predicted"/>